<keyword evidence="2" id="KW-1185">Reference proteome</keyword>
<organism evidence="1 2">
    <name type="scientific">Streptomyces blastmyceticus</name>
    <dbReference type="NCBI Taxonomy" id="68180"/>
    <lineage>
        <taxon>Bacteria</taxon>
        <taxon>Bacillati</taxon>
        <taxon>Actinomycetota</taxon>
        <taxon>Actinomycetes</taxon>
        <taxon>Kitasatosporales</taxon>
        <taxon>Streptomycetaceae</taxon>
        <taxon>Streptomyces</taxon>
    </lineage>
</organism>
<evidence type="ECO:0000313" key="1">
    <source>
        <dbReference type="EMBL" id="GAA0352254.1"/>
    </source>
</evidence>
<sequence length="103" mass="10669">MCALPVPGNLAVAPMPEAAPVAAVPLPPRPPREAVPSALRRCPAGGRLNVYPRQIGLFGEEVYGIGGISAGTVLPMGRMGSGVPQGRRGERWAHAERCAGVYS</sequence>
<proteinExistence type="predicted"/>
<accession>A0ABN0X0R8</accession>
<reference evidence="1 2" key="1">
    <citation type="journal article" date="2019" name="Int. J. Syst. Evol. Microbiol.">
        <title>The Global Catalogue of Microorganisms (GCM) 10K type strain sequencing project: providing services to taxonomists for standard genome sequencing and annotation.</title>
        <authorList>
            <consortium name="The Broad Institute Genomics Platform"/>
            <consortium name="The Broad Institute Genome Sequencing Center for Infectious Disease"/>
            <person name="Wu L."/>
            <person name="Ma J."/>
        </authorList>
    </citation>
    <scope>NUCLEOTIDE SEQUENCE [LARGE SCALE GENOMIC DNA]</scope>
    <source>
        <strain evidence="1 2">JCM 4565</strain>
    </source>
</reference>
<evidence type="ECO:0000313" key="2">
    <source>
        <dbReference type="Proteomes" id="UP001500063"/>
    </source>
</evidence>
<name>A0ABN0X0R8_9ACTN</name>
<dbReference type="EMBL" id="BAAABW010000016">
    <property type="protein sequence ID" value="GAA0352254.1"/>
    <property type="molecule type" value="Genomic_DNA"/>
</dbReference>
<dbReference type="Proteomes" id="UP001500063">
    <property type="component" value="Unassembled WGS sequence"/>
</dbReference>
<protein>
    <submittedName>
        <fullName evidence="1">Uncharacterized protein</fullName>
    </submittedName>
</protein>
<comment type="caution">
    <text evidence="1">The sequence shown here is derived from an EMBL/GenBank/DDBJ whole genome shotgun (WGS) entry which is preliminary data.</text>
</comment>
<gene>
    <name evidence="1" type="ORF">GCM10010319_31720</name>
</gene>